<dbReference type="Proteomes" id="UP000261420">
    <property type="component" value="Unplaced"/>
</dbReference>
<keyword evidence="1" id="KW-0808">Transferase</keyword>
<dbReference type="PROSITE" id="PS51873">
    <property type="entry name" value="TRIAD"/>
    <property type="match status" value="1"/>
</dbReference>
<keyword evidence="2" id="KW-0479">Metal-binding</keyword>
<evidence type="ECO:0000256" key="4">
    <source>
        <dbReference type="ARBA" id="ARBA00022771"/>
    </source>
</evidence>
<dbReference type="Ensembl" id="ENSSDUT00000008711.1">
    <property type="protein sequence ID" value="ENSSDUP00000008554.1"/>
    <property type="gene ID" value="ENSSDUG00000006279.1"/>
</dbReference>
<evidence type="ECO:0000259" key="8">
    <source>
        <dbReference type="PROSITE" id="PS51873"/>
    </source>
</evidence>
<dbReference type="Gene3D" id="1.20.120.1750">
    <property type="match status" value="1"/>
</dbReference>
<dbReference type="InterPro" id="IPR044066">
    <property type="entry name" value="TRIAD_supradom"/>
</dbReference>
<evidence type="ECO:0000256" key="5">
    <source>
        <dbReference type="ARBA" id="ARBA00022786"/>
    </source>
</evidence>
<feature type="domain" description="RING-type" evidence="8">
    <location>
        <begin position="62"/>
        <end position="270"/>
    </location>
</feature>
<evidence type="ECO:0000256" key="6">
    <source>
        <dbReference type="ARBA" id="ARBA00022833"/>
    </source>
</evidence>
<sequence length="299" mass="33230">MIDTRRVRLRSVITRETRTLRFVNNRGRVRLLSNRVCPQSVQRSVSVRCISVAFCVCVCVCVCVTVSPCFSSVLYEGFKSRRALMSCGHAVTPTSLTNWCRRLLDQVVLNADKKNCEIIMKETSLCFRLSPPSTSQCPGCSTSVRKETSNLSVRCAVCTANRGRVYEFCWQCLREWKGPAPRSDRCENDGCCNESLKALKNCPDITFESVTGVTGCPSIRACPTCGSLVEHSRKHCRNIVCPRCGSQFCFVCLKPTGGCYSAQCPVAPRQTSIPVWKKGNSFLQQGSIKHATINPQSKK</sequence>
<evidence type="ECO:0000256" key="7">
    <source>
        <dbReference type="SAM" id="Phobius"/>
    </source>
</evidence>
<evidence type="ECO:0000256" key="1">
    <source>
        <dbReference type="ARBA" id="ARBA00022679"/>
    </source>
</evidence>
<keyword evidence="3" id="KW-0677">Repeat</keyword>
<name>A0A3B4TQL8_SERDU</name>
<keyword evidence="10" id="KW-1185">Reference proteome</keyword>
<dbReference type="GO" id="GO:0016740">
    <property type="term" value="F:transferase activity"/>
    <property type="evidence" value="ECO:0007669"/>
    <property type="project" value="UniProtKB-KW"/>
</dbReference>
<evidence type="ECO:0000256" key="3">
    <source>
        <dbReference type="ARBA" id="ARBA00022737"/>
    </source>
</evidence>
<keyword evidence="5" id="KW-0833">Ubl conjugation pathway</keyword>
<dbReference type="GO" id="GO:0008270">
    <property type="term" value="F:zinc ion binding"/>
    <property type="evidence" value="ECO:0007669"/>
    <property type="project" value="UniProtKB-KW"/>
</dbReference>
<proteinExistence type="predicted"/>
<keyword evidence="7" id="KW-0812">Transmembrane</keyword>
<keyword evidence="7" id="KW-0472">Membrane</keyword>
<organism evidence="9 10">
    <name type="scientific">Seriola dumerili</name>
    <name type="common">Greater amberjack</name>
    <name type="synonym">Caranx dumerili</name>
    <dbReference type="NCBI Taxonomy" id="41447"/>
    <lineage>
        <taxon>Eukaryota</taxon>
        <taxon>Metazoa</taxon>
        <taxon>Chordata</taxon>
        <taxon>Craniata</taxon>
        <taxon>Vertebrata</taxon>
        <taxon>Euteleostomi</taxon>
        <taxon>Actinopterygii</taxon>
        <taxon>Neopterygii</taxon>
        <taxon>Teleostei</taxon>
        <taxon>Neoteleostei</taxon>
        <taxon>Acanthomorphata</taxon>
        <taxon>Carangaria</taxon>
        <taxon>Carangiformes</taxon>
        <taxon>Carangidae</taxon>
        <taxon>Seriola</taxon>
    </lineage>
</organism>
<reference evidence="9" key="2">
    <citation type="submission" date="2025-09" db="UniProtKB">
        <authorList>
            <consortium name="Ensembl"/>
        </authorList>
    </citation>
    <scope>IDENTIFICATION</scope>
</reference>
<keyword evidence="6" id="KW-0862">Zinc</keyword>
<dbReference type="STRING" id="41447.ENSSDUP00000008554"/>
<dbReference type="OMA" id="CENDGCQ"/>
<evidence type="ECO:0000313" key="10">
    <source>
        <dbReference type="Proteomes" id="UP000261420"/>
    </source>
</evidence>
<protein>
    <recommendedName>
        <fullName evidence="8">RING-type domain-containing protein</fullName>
    </recommendedName>
</protein>
<dbReference type="AlphaFoldDB" id="A0A3B4TQL8"/>
<feature type="transmembrane region" description="Helical" evidence="7">
    <location>
        <begin position="50"/>
        <end position="75"/>
    </location>
</feature>
<dbReference type="SUPFAM" id="SSF57850">
    <property type="entry name" value="RING/U-box"/>
    <property type="match status" value="2"/>
</dbReference>
<evidence type="ECO:0000313" key="9">
    <source>
        <dbReference type="Ensembl" id="ENSSDUP00000008554.1"/>
    </source>
</evidence>
<keyword evidence="4" id="KW-0863">Zinc-finger</keyword>
<keyword evidence="7" id="KW-1133">Transmembrane helix</keyword>
<dbReference type="GeneTree" id="ENSGT00510000050415"/>
<evidence type="ECO:0000256" key="2">
    <source>
        <dbReference type="ARBA" id="ARBA00022723"/>
    </source>
</evidence>
<accession>A0A3B4TQL8</accession>
<reference evidence="9" key="1">
    <citation type="submission" date="2025-08" db="UniProtKB">
        <authorList>
            <consortium name="Ensembl"/>
        </authorList>
    </citation>
    <scope>IDENTIFICATION</scope>
</reference>